<proteinExistence type="predicted"/>
<reference evidence="1" key="1">
    <citation type="submission" date="2020-04" db="EMBL/GenBank/DDBJ databases">
        <authorList>
            <person name="Chiriac C."/>
            <person name="Salcher M."/>
            <person name="Ghai R."/>
            <person name="Kavagutti S V."/>
        </authorList>
    </citation>
    <scope>NUCLEOTIDE SEQUENCE</scope>
</reference>
<dbReference type="EMBL" id="LR796498">
    <property type="protein sequence ID" value="CAB4148568.1"/>
    <property type="molecule type" value="Genomic_DNA"/>
</dbReference>
<dbReference type="Pfam" id="PF13385">
    <property type="entry name" value="Laminin_G_3"/>
    <property type="match status" value="1"/>
</dbReference>
<evidence type="ECO:0000313" key="1">
    <source>
        <dbReference type="EMBL" id="CAB4148568.1"/>
    </source>
</evidence>
<gene>
    <name evidence="1" type="ORF">UFOVP526_11</name>
</gene>
<dbReference type="SUPFAM" id="SSF49899">
    <property type="entry name" value="Concanavalin A-like lectins/glucanases"/>
    <property type="match status" value="1"/>
</dbReference>
<sequence length="612" mass="66580">MPSPTPRVYIAFDDTPYVAQPTWEEITSYVMSADIYRGRDNDWQETPSGTASFVLNNNDRRFDPAYTSGVYYGKLLPRKQILITGTANGTEYEVFRGYIAGFPVQYDNAGTTSTVTLSCYDALGLLAQDNLPPDWADKYITSLSPVHYYRCNDRDKSPTIADYGSALENLLPTTVAGFTNLRSSDQLAFGLQSVSADLANSVYVKYNTTVTPATGDATIAFFGAFSNSSSTEGVLSITSVTSGSSIAVYPNLPNEGNVFVEVYNNASSTGYAYCLDDATTSTPAFYTITYTASTGAIKIYINGVDRTQTTGAYAPSNRTDVRLFPTRAITLSGAQFQSVSMYNKILTLTEIQNIYFLSQAVFYETTAQRNARILASSSFPTDLKGLTSTSTAYALDITDDAPSVTSELQNNNRTEGGLLFVNKAGVLISRSRYEQFSDAYTNQLSFGGSNISIDSAIGVDFDADEMANDVIVGWSNGSVANAVDSTSVATYGRKELSVQTQASSYTEAFSLASMYLGLGQYPRPRLSQHRVNPSGNITHWASILSKDLFQRYTVALAPKVGNSTTYGLILQSIRHRIEPNNWETTFVGSSIFASVFRLDVSSLDGTDVILYG</sequence>
<accession>A0A6J5MPJ6</accession>
<evidence type="ECO:0008006" key="2">
    <source>
        <dbReference type="Google" id="ProtNLM"/>
    </source>
</evidence>
<organism evidence="1">
    <name type="scientific">uncultured Caudovirales phage</name>
    <dbReference type="NCBI Taxonomy" id="2100421"/>
    <lineage>
        <taxon>Viruses</taxon>
        <taxon>Duplodnaviria</taxon>
        <taxon>Heunggongvirae</taxon>
        <taxon>Uroviricota</taxon>
        <taxon>Caudoviricetes</taxon>
        <taxon>Peduoviridae</taxon>
        <taxon>Maltschvirus</taxon>
        <taxon>Maltschvirus maltsch</taxon>
    </lineage>
</organism>
<dbReference type="InterPro" id="IPR013320">
    <property type="entry name" value="ConA-like_dom_sf"/>
</dbReference>
<dbReference type="Gene3D" id="2.60.120.200">
    <property type="match status" value="1"/>
</dbReference>
<name>A0A6J5MPJ6_9CAUD</name>
<protein>
    <recommendedName>
        <fullName evidence="2">Concanavalin A-like lectin/glucanases superfamily</fullName>
    </recommendedName>
</protein>